<sequence length="69" mass="6972">MYSKLLVVTLAVAFVVSATPSADWPTGGAPPPVADDTASGSDPRPSHAVTLVDDGPGGSNPRPTWGDKL</sequence>
<keyword evidence="2" id="KW-0732">Signal</keyword>
<evidence type="ECO:0000256" key="2">
    <source>
        <dbReference type="SAM" id="SignalP"/>
    </source>
</evidence>
<evidence type="ECO:0000313" key="3">
    <source>
        <dbReference type="EMBL" id="KAK0435029.1"/>
    </source>
</evidence>
<feature type="signal peptide" evidence="2">
    <location>
        <begin position="1"/>
        <end position="18"/>
    </location>
</feature>
<evidence type="ECO:0000313" key="4">
    <source>
        <dbReference type="Proteomes" id="UP001175226"/>
    </source>
</evidence>
<gene>
    <name evidence="3" type="ORF">EV421DRAFT_1908919</name>
</gene>
<protein>
    <recommendedName>
        <fullName evidence="5">Secreted protein</fullName>
    </recommendedName>
</protein>
<evidence type="ECO:0000256" key="1">
    <source>
        <dbReference type="SAM" id="MobiDB-lite"/>
    </source>
</evidence>
<name>A0AA39J3Q1_9AGAR</name>
<comment type="caution">
    <text evidence="3">The sequence shown here is derived from an EMBL/GenBank/DDBJ whole genome shotgun (WGS) entry which is preliminary data.</text>
</comment>
<proteinExistence type="predicted"/>
<evidence type="ECO:0008006" key="5">
    <source>
        <dbReference type="Google" id="ProtNLM"/>
    </source>
</evidence>
<feature type="region of interest" description="Disordered" evidence="1">
    <location>
        <begin position="20"/>
        <end position="69"/>
    </location>
</feature>
<organism evidence="3 4">
    <name type="scientific">Armillaria borealis</name>
    <dbReference type="NCBI Taxonomy" id="47425"/>
    <lineage>
        <taxon>Eukaryota</taxon>
        <taxon>Fungi</taxon>
        <taxon>Dikarya</taxon>
        <taxon>Basidiomycota</taxon>
        <taxon>Agaricomycotina</taxon>
        <taxon>Agaricomycetes</taxon>
        <taxon>Agaricomycetidae</taxon>
        <taxon>Agaricales</taxon>
        <taxon>Marasmiineae</taxon>
        <taxon>Physalacriaceae</taxon>
        <taxon>Armillaria</taxon>
    </lineage>
</organism>
<keyword evidence="4" id="KW-1185">Reference proteome</keyword>
<dbReference type="Proteomes" id="UP001175226">
    <property type="component" value="Unassembled WGS sequence"/>
</dbReference>
<dbReference type="EMBL" id="JAUEPT010000066">
    <property type="protein sequence ID" value="KAK0435029.1"/>
    <property type="molecule type" value="Genomic_DNA"/>
</dbReference>
<reference evidence="3" key="1">
    <citation type="submission" date="2023-06" db="EMBL/GenBank/DDBJ databases">
        <authorList>
            <consortium name="Lawrence Berkeley National Laboratory"/>
            <person name="Ahrendt S."/>
            <person name="Sahu N."/>
            <person name="Indic B."/>
            <person name="Wong-Bajracharya J."/>
            <person name="Merenyi Z."/>
            <person name="Ke H.-M."/>
            <person name="Monk M."/>
            <person name="Kocsube S."/>
            <person name="Drula E."/>
            <person name="Lipzen A."/>
            <person name="Balint B."/>
            <person name="Henrissat B."/>
            <person name="Andreopoulos B."/>
            <person name="Martin F.M."/>
            <person name="Harder C.B."/>
            <person name="Rigling D."/>
            <person name="Ford K.L."/>
            <person name="Foster G.D."/>
            <person name="Pangilinan J."/>
            <person name="Papanicolaou A."/>
            <person name="Barry K."/>
            <person name="LaButti K."/>
            <person name="Viragh M."/>
            <person name="Koriabine M."/>
            <person name="Yan M."/>
            <person name="Riley R."/>
            <person name="Champramary S."/>
            <person name="Plett K.L."/>
            <person name="Tsai I.J."/>
            <person name="Slot J."/>
            <person name="Sipos G."/>
            <person name="Plett J."/>
            <person name="Nagy L.G."/>
            <person name="Grigoriev I.V."/>
        </authorList>
    </citation>
    <scope>NUCLEOTIDE SEQUENCE</scope>
    <source>
        <strain evidence="3">FPL87.14</strain>
    </source>
</reference>
<feature type="chain" id="PRO_5041265194" description="Secreted protein" evidence="2">
    <location>
        <begin position="19"/>
        <end position="69"/>
    </location>
</feature>
<accession>A0AA39J3Q1</accession>
<dbReference type="AlphaFoldDB" id="A0AA39J3Q1"/>